<organism evidence="1 2">
    <name type="scientific">Physcomitrium patens</name>
    <name type="common">Spreading-leaved earth moss</name>
    <name type="synonym">Physcomitrella patens</name>
    <dbReference type="NCBI Taxonomy" id="3218"/>
    <lineage>
        <taxon>Eukaryota</taxon>
        <taxon>Viridiplantae</taxon>
        <taxon>Streptophyta</taxon>
        <taxon>Embryophyta</taxon>
        <taxon>Bryophyta</taxon>
        <taxon>Bryophytina</taxon>
        <taxon>Bryopsida</taxon>
        <taxon>Funariidae</taxon>
        <taxon>Funariales</taxon>
        <taxon>Funariaceae</taxon>
        <taxon>Physcomitrium</taxon>
    </lineage>
</organism>
<sequence>MMAGVPANTQGSTALKALATDRISTCILQSANLSQLLRNSAHTEIVAKLSKDLSLKVSNIKTTGELLEQMPSVIVALDSHLDSAIRRYLEVEVVKHTGSSALMS</sequence>
<gene>
    <name evidence="1" type="primary">LOC112274146</name>
</gene>
<dbReference type="AlphaFoldDB" id="A0A7I4C7M9"/>
<dbReference type="Proteomes" id="UP000006727">
    <property type="component" value="Chromosome 21"/>
</dbReference>
<keyword evidence="2" id="KW-1185">Reference proteome</keyword>
<dbReference type="EMBL" id="ABEU02000021">
    <property type="status" value="NOT_ANNOTATED_CDS"/>
    <property type="molecule type" value="Genomic_DNA"/>
</dbReference>
<accession>A0A7I4C7M9</accession>
<dbReference type="Gramene" id="Pp3c21_9650V3.2">
    <property type="protein sequence ID" value="Pp3c21_9650V3.2"/>
    <property type="gene ID" value="Pp3c21_9650"/>
</dbReference>
<reference evidence="1" key="3">
    <citation type="submission" date="2020-12" db="UniProtKB">
        <authorList>
            <consortium name="EnsemblPlants"/>
        </authorList>
    </citation>
    <scope>IDENTIFICATION</scope>
</reference>
<reference evidence="1 2" key="2">
    <citation type="journal article" date="2018" name="Plant J.">
        <title>The Physcomitrella patens chromosome-scale assembly reveals moss genome structure and evolution.</title>
        <authorList>
            <person name="Lang D."/>
            <person name="Ullrich K.K."/>
            <person name="Murat F."/>
            <person name="Fuchs J."/>
            <person name="Jenkins J."/>
            <person name="Haas F.B."/>
            <person name="Piednoel M."/>
            <person name="Gundlach H."/>
            <person name="Van Bel M."/>
            <person name="Meyberg R."/>
            <person name="Vives C."/>
            <person name="Morata J."/>
            <person name="Symeonidi A."/>
            <person name="Hiss M."/>
            <person name="Muchero W."/>
            <person name="Kamisugi Y."/>
            <person name="Saleh O."/>
            <person name="Blanc G."/>
            <person name="Decker E.L."/>
            <person name="van Gessel N."/>
            <person name="Grimwood J."/>
            <person name="Hayes R.D."/>
            <person name="Graham S.W."/>
            <person name="Gunter L.E."/>
            <person name="McDaniel S.F."/>
            <person name="Hoernstein S.N.W."/>
            <person name="Larsson A."/>
            <person name="Li F.W."/>
            <person name="Perroud P.F."/>
            <person name="Phillips J."/>
            <person name="Ranjan P."/>
            <person name="Rokshar D.S."/>
            <person name="Rothfels C.J."/>
            <person name="Schneider L."/>
            <person name="Shu S."/>
            <person name="Stevenson D.W."/>
            <person name="Thummler F."/>
            <person name="Tillich M."/>
            <person name="Villarreal Aguilar J.C."/>
            <person name="Widiez T."/>
            <person name="Wong G.K."/>
            <person name="Wymore A."/>
            <person name="Zhang Y."/>
            <person name="Zimmer A.D."/>
            <person name="Quatrano R.S."/>
            <person name="Mayer K.F.X."/>
            <person name="Goodstein D."/>
            <person name="Casacuberta J.M."/>
            <person name="Vandepoele K."/>
            <person name="Reski R."/>
            <person name="Cuming A.C."/>
            <person name="Tuskan G.A."/>
            <person name="Maumus F."/>
            <person name="Salse J."/>
            <person name="Schmutz J."/>
            <person name="Rensing S.A."/>
        </authorList>
    </citation>
    <scope>NUCLEOTIDE SEQUENCE [LARGE SCALE GENOMIC DNA]</scope>
    <source>
        <strain evidence="1 2">cv. Gransden 2004</strain>
    </source>
</reference>
<name>A0A7I4C7M9_PHYPA</name>
<evidence type="ECO:0000313" key="2">
    <source>
        <dbReference type="Proteomes" id="UP000006727"/>
    </source>
</evidence>
<dbReference type="EnsemblPlants" id="Pp3c21_9650V3.2">
    <property type="protein sequence ID" value="Pp3c21_9650V3.2"/>
    <property type="gene ID" value="Pp3c21_9650"/>
</dbReference>
<reference evidence="1 2" key="1">
    <citation type="journal article" date="2008" name="Science">
        <title>The Physcomitrella genome reveals evolutionary insights into the conquest of land by plants.</title>
        <authorList>
            <person name="Rensing S."/>
            <person name="Lang D."/>
            <person name="Zimmer A."/>
            <person name="Terry A."/>
            <person name="Salamov A."/>
            <person name="Shapiro H."/>
            <person name="Nishiyama T."/>
            <person name="Perroud P.-F."/>
            <person name="Lindquist E."/>
            <person name="Kamisugi Y."/>
            <person name="Tanahashi T."/>
            <person name="Sakakibara K."/>
            <person name="Fujita T."/>
            <person name="Oishi K."/>
            <person name="Shin-I T."/>
            <person name="Kuroki Y."/>
            <person name="Toyoda A."/>
            <person name="Suzuki Y."/>
            <person name="Hashimoto A."/>
            <person name="Yamaguchi K."/>
            <person name="Sugano A."/>
            <person name="Kohara Y."/>
            <person name="Fujiyama A."/>
            <person name="Anterola A."/>
            <person name="Aoki S."/>
            <person name="Ashton N."/>
            <person name="Barbazuk W.B."/>
            <person name="Barker E."/>
            <person name="Bennetzen J."/>
            <person name="Bezanilla M."/>
            <person name="Blankenship R."/>
            <person name="Cho S.H."/>
            <person name="Dutcher S."/>
            <person name="Estelle M."/>
            <person name="Fawcett J.A."/>
            <person name="Gundlach H."/>
            <person name="Hanada K."/>
            <person name="Heyl A."/>
            <person name="Hicks K.A."/>
            <person name="Hugh J."/>
            <person name="Lohr M."/>
            <person name="Mayer K."/>
            <person name="Melkozernov A."/>
            <person name="Murata T."/>
            <person name="Nelson D."/>
            <person name="Pils B."/>
            <person name="Prigge M."/>
            <person name="Reiss B."/>
            <person name="Renner T."/>
            <person name="Rombauts S."/>
            <person name="Rushton P."/>
            <person name="Sanderfoot A."/>
            <person name="Schween G."/>
            <person name="Shiu S.-H."/>
            <person name="Stueber K."/>
            <person name="Theodoulou F.L."/>
            <person name="Tu H."/>
            <person name="Van de Peer Y."/>
            <person name="Verrier P.J."/>
            <person name="Waters E."/>
            <person name="Wood A."/>
            <person name="Yang L."/>
            <person name="Cove D."/>
            <person name="Cuming A."/>
            <person name="Hasebe M."/>
            <person name="Lucas S."/>
            <person name="Mishler D.B."/>
            <person name="Reski R."/>
            <person name="Grigoriev I."/>
            <person name="Quatrano R.S."/>
            <person name="Boore J.L."/>
        </authorList>
    </citation>
    <scope>NUCLEOTIDE SEQUENCE [LARGE SCALE GENOMIC DNA]</scope>
    <source>
        <strain evidence="1 2">cv. Gransden 2004</strain>
    </source>
</reference>
<protein>
    <submittedName>
        <fullName evidence="1">Uncharacterized protein</fullName>
    </submittedName>
</protein>
<evidence type="ECO:0000313" key="1">
    <source>
        <dbReference type="EnsemblPlants" id="Pp3c21_9650V3.2"/>
    </source>
</evidence>
<proteinExistence type="predicted"/>